<dbReference type="RefSeq" id="WP_197715956.1">
    <property type="nucleotide sequence ID" value="NZ_JAGXOE010000004.1"/>
</dbReference>
<dbReference type="EMBL" id="JAGXOE010000004">
    <property type="protein sequence ID" value="MBS4100247.1"/>
    <property type="molecule type" value="Genomic_DNA"/>
</dbReference>
<reference evidence="1 2" key="1">
    <citation type="submission" date="2021-04" db="EMBL/GenBank/DDBJ databases">
        <title>Whole genome sequence analysis of a thiophenic sulfur metabolizing bacteria.</title>
        <authorList>
            <person name="Akhtar N."/>
            <person name="Akram J."/>
            <person name="Aslam A."/>
        </authorList>
    </citation>
    <scope>NUCLEOTIDE SEQUENCE [LARGE SCALE GENOMIC DNA]</scope>
    <source>
        <strain evidence="1 2">3OW</strain>
    </source>
</reference>
<comment type="caution">
    <text evidence="1">The sequence shown here is derived from an EMBL/GenBank/DDBJ whole genome shotgun (WGS) entry which is preliminary data.</text>
</comment>
<proteinExistence type="predicted"/>
<organism evidence="1 2">
    <name type="scientific">Tsukamurella paurometabola</name>
    <name type="common">Corynebacterium paurometabolum</name>
    <dbReference type="NCBI Taxonomy" id="2061"/>
    <lineage>
        <taxon>Bacteria</taxon>
        <taxon>Bacillati</taxon>
        <taxon>Actinomycetota</taxon>
        <taxon>Actinomycetes</taxon>
        <taxon>Mycobacteriales</taxon>
        <taxon>Tsukamurellaceae</taxon>
        <taxon>Tsukamurella</taxon>
    </lineage>
</organism>
<protein>
    <submittedName>
        <fullName evidence="1">DUF4188 domain-containing protein</fullName>
    </submittedName>
</protein>
<dbReference type="InterPro" id="IPR025444">
    <property type="entry name" value="Monooxy_af470"/>
</dbReference>
<gene>
    <name evidence="1" type="ORF">KFZ73_03250</name>
</gene>
<evidence type="ECO:0000313" key="2">
    <source>
        <dbReference type="Proteomes" id="UP000676853"/>
    </source>
</evidence>
<keyword evidence="2" id="KW-1185">Reference proteome</keyword>
<accession>A0ABS5N7J3</accession>
<name>A0ABS5N7J3_TSUPA</name>
<dbReference type="Proteomes" id="UP000676853">
    <property type="component" value="Unassembled WGS sequence"/>
</dbReference>
<dbReference type="Pfam" id="PF13826">
    <property type="entry name" value="Monooxy_af470-like"/>
    <property type="match status" value="1"/>
</dbReference>
<evidence type="ECO:0000313" key="1">
    <source>
        <dbReference type="EMBL" id="MBS4100247.1"/>
    </source>
</evidence>
<sequence length="168" mass="18873">MARQGDLMNHDLQTDTHEGDLVVFLLGMRPRRTWRLGQAAFVGRSLRRMQSEIERDRARGGALGYLGGFRAIAPGGPLLVQYWRSFEELERYSHSTDFAHRPAWLRFYRMAHAQGRSTVGIWHETYRVPAGSHESIYADLSAPVGLAAAVGAQPLAKRGRTSRERIGA</sequence>